<keyword evidence="4" id="KW-1185">Reference proteome</keyword>
<evidence type="ECO:0000313" key="2">
    <source>
        <dbReference type="EMBL" id="KAI6650028.1"/>
    </source>
</evidence>
<dbReference type="AlphaFoldDB" id="A0AAV7JMI3"/>
<accession>A0AAV7JMI3</accession>
<reference evidence="2" key="1">
    <citation type="submission" date="2022-02" db="EMBL/GenBank/DDBJ databases">
        <authorList>
            <person name="Santini S."/>
            <person name="Jourda C."/>
            <person name="Belahbib H."/>
            <person name="Rocher C."/>
            <person name="Selva M."/>
            <person name="Borchiellini C."/>
            <person name="Renard E."/>
        </authorList>
    </citation>
    <scope>NUCLEOTIDE SEQUENCE</scope>
    <source>
        <strain evidence="2">SPO-2</strain>
    </source>
</reference>
<comment type="caution">
    <text evidence="2">The sequence shown here is derived from an EMBL/GenBank/DDBJ whole genome shotgun (WGS) entry which is preliminary data.</text>
</comment>
<proteinExistence type="predicted"/>
<sequence>MSLRLNPVPTVSEILAARGGQRFRRVRNVQNPRPRLVFQHATDIEKIEDQFDSDCSERDGDVAEDSDDWSSEDEESDIESEMELLDEGCHLSLDIVKYLEEPVYALPSSKRRRID</sequence>
<dbReference type="EMBL" id="JAKMXF010000315">
    <property type="protein sequence ID" value="KAI6650028.1"/>
    <property type="molecule type" value="Genomic_DNA"/>
</dbReference>
<feature type="region of interest" description="Disordered" evidence="1">
    <location>
        <begin position="48"/>
        <end position="76"/>
    </location>
</feature>
<name>A0AAV7JMI3_9METZ</name>
<reference evidence="2 4" key="2">
    <citation type="journal article" date="2023" name="BMC Biol.">
        <title>The compact genome of the sponge Oopsacas minuta (Hexactinellida) is lacking key metazoan core genes.</title>
        <authorList>
            <person name="Santini S."/>
            <person name="Schenkelaars Q."/>
            <person name="Jourda C."/>
            <person name="Duchesne M."/>
            <person name="Belahbib H."/>
            <person name="Rocher C."/>
            <person name="Selva M."/>
            <person name="Riesgo A."/>
            <person name="Vervoort M."/>
            <person name="Leys S.P."/>
            <person name="Kodjabachian L."/>
            <person name="Le Bivic A."/>
            <person name="Borchiellini C."/>
            <person name="Claverie J.M."/>
            <person name="Renard E."/>
        </authorList>
    </citation>
    <scope>NUCLEOTIDE SEQUENCE [LARGE SCALE GENOMIC DNA]</scope>
    <source>
        <strain evidence="2">SPO-2</strain>
    </source>
</reference>
<dbReference type="EMBL" id="JAKMXF010000315">
    <property type="protein sequence ID" value="KAI6650034.1"/>
    <property type="molecule type" value="Genomic_DNA"/>
</dbReference>
<gene>
    <name evidence="2" type="ORF">LOD99_6243</name>
    <name evidence="3" type="ORF">LOD99_6249</name>
</gene>
<protein>
    <submittedName>
        <fullName evidence="2">Uncharacterized protein</fullName>
    </submittedName>
</protein>
<organism evidence="2 4">
    <name type="scientific">Oopsacas minuta</name>
    <dbReference type="NCBI Taxonomy" id="111878"/>
    <lineage>
        <taxon>Eukaryota</taxon>
        <taxon>Metazoa</taxon>
        <taxon>Porifera</taxon>
        <taxon>Hexactinellida</taxon>
        <taxon>Hexasterophora</taxon>
        <taxon>Lyssacinosida</taxon>
        <taxon>Leucopsacidae</taxon>
        <taxon>Oopsacas</taxon>
    </lineage>
</organism>
<feature type="compositionally biased region" description="Basic and acidic residues" evidence="1">
    <location>
        <begin position="48"/>
        <end position="61"/>
    </location>
</feature>
<evidence type="ECO:0000313" key="4">
    <source>
        <dbReference type="Proteomes" id="UP001165289"/>
    </source>
</evidence>
<feature type="compositionally biased region" description="Acidic residues" evidence="1">
    <location>
        <begin position="62"/>
        <end position="76"/>
    </location>
</feature>
<dbReference type="Proteomes" id="UP001165289">
    <property type="component" value="Unassembled WGS sequence"/>
</dbReference>
<evidence type="ECO:0000313" key="3">
    <source>
        <dbReference type="EMBL" id="KAI6650034.1"/>
    </source>
</evidence>
<evidence type="ECO:0000256" key="1">
    <source>
        <dbReference type="SAM" id="MobiDB-lite"/>
    </source>
</evidence>